<feature type="compositionally biased region" description="Basic and acidic residues" evidence="1">
    <location>
        <begin position="95"/>
        <end position="112"/>
    </location>
</feature>
<name>A0A9N8E7U2_9STRA</name>
<keyword evidence="3" id="KW-1185">Reference proteome</keyword>
<feature type="compositionally biased region" description="Polar residues" evidence="1">
    <location>
        <begin position="233"/>
        <end position="245"/>
    </location>
</feature>
<feature type="region of interest" description="Disordered" evidence="1">
    <location>
        <begin position="145"/>
        <end position="183"/>
    </location>
</feature>
<dbReference type="EMBL" id="CAICTM010000588">
    <property type="protein sequence ID" value="CAB9513394.1"/>
    <property type="molecule type" value="Genomic_DNA"/>
</dbReference>
<organism evidence="2 3">
    <name type="scientific">Seminavis robusta</name>
    <dbReference type="NCBI Taxonomy" id="568900"/>
    <lineage>
        <taxon>Eukaryota</taxon>
        <taxon>Sar</taxon>
        <taxon>Stramenopiles</taxon>
        <taxon>Ochrophyta</taxon>
        <taxon>Bacillariophyta</taxon>
        <taxon>Bacillariophyceae</taxon>
        <taxon>Bacillariophycidae</taxon>
        <taxon>Naviculales</taxon>
        <taxon>Naviculaceae</taxon>
        <taxon>Seminavis</taxon>
    </lineage>
</organism>
<evidence type="ECO:0000256" key="1">
    <source>
        <dbReference type="SAM" id="MobiDB-lite"/>
    </source>
</evidence>
<evidence type="ECO:0000313" key="3">
    <source>
        <dbReference type="Proteomes" id="UP001153069"/>
    </source>
</evidence>
<accession>A0A9N8E7U2</accession>
<proteinExistence type="predicted"/>
<reference evidence="2" key="1">
    <citation type="submission" date="2020-06" db="EMBL/GenBank/DDBJ databases">
        <authorList>
            <consortium name="Plant Systems Biology data submission"/>
        </authorList>
    </citation>
    <scope>NUCLEOTIDE SEQUENCE</scope>
    <source>
        <strain evidence="2">D6</strain>
    </source>
</reference>
<feature type="compositionally biased region" description="Basic and acidic residues" evidence="1">
    <location>
        <begin position="1"/>
        <end position="12"/>
    </location>
</feature>
<feature type="compositionally biased region" description="Polar residues" evidence="1">
    <location>
        <begin position="154"/>
        <end position="175"/>
    </location>
</feature>
<feature type="region of interest" description="Disordered" evidence="1">
    <location>
        <begin position="230"/>
        <end position="309"/>
    </location>
</feature>
<evidence type="ECO:0000313" key="2">
    <source>
        <dbReference type="EMBL" id="CAB9513394.1"/>
    </source>
</evidence>
<feature type="region of interest" description="Disordered" evidence="1">
    <location>
        <begin position="81"/>
        <end position="130"/>
    </location>
</feature>
<comment type="caution">
    <text evidence="2">The sequence shown here is derived from an EMBL/GenBank/DDBJ whole genome shotgun (WGS) entry which is preliminary data.</text>
</comment>
<gene>
    <name evidence="2" type="ORF">SEMRO_589_G171620.1</name>
</gene>
<dbReference type="Proteomes" id="UP001153069">
    <property type="component" value="Unassembled WGS sequence"/>
</dbReference>
<dbReference type="AlphaFoldDB" id="A0A9N8E7U2"/>
<sequence>MQSTKRTDDDRQSAVLPMPIDSTGPDVAGIMDAAEEESQTQPPPTRHTEASTDSTPRNLNNDKAEALSEEFGVIEKAARISAAGDAACGAGDAGDAERQKLLSFDQEARASSKENSNSSETFPQNMEEGLDPLDLAKIVEARLRDSGASPAEQECTTNLNPTTAVPQAASAMTGTHRSHKESISSLDLAKIVEDRLQDSGQCENITTQEGGNSPSTAAVGTIIEQQNRHLEQKVSNNSSTTTTGEANRIGLSDTNVVPVDTVQSDGSHEILHLPRLERSSANRRRPQSQPGAYPSGGNFQGIEEIWKHQ</sequence>
<protein>
    <submittedName>
        <fullName evidence="2">Uncharacterized protein</fullName>
    </submittedName>
</protein>
<feature type="compositionally biased region" description="Basic and acidic residues" evidence="1">
    <location>
        <begin position="266"/>
        <end position="280"/>
    </location>
</feature>
<feature type="compositionally biased region" description="Polar residues" evidence="1">
    <location>
        <begin position="113"/>
        <end position="124"/>
    </location>
</feature>
<feature type="region of interest" description="Disordered" evidence="1">
    <location>
        <begin position="1"/>
        <end position="67"/>
    </location>
</feature>